<feature type="domain" description="HTH lysR-type" evidence="5">
    <location>
        <begin position="3"/>
        <end position="60"/>
    </location>
</feature>
<protein>
    <submittedName>
        <fullName evidence="6">LysR family transcriptional regulator</fullName>
    </submittedName>
</protein>
<keyword evidence="4" id="KW-0804">Transcription</keyword>
<evidence type="ECO:0000313" key="6">
    <source>
        <dbReference type="EMBL" id="XBS70049.1"/>
    </source>
</evidence>
<dbReference type="SUPFAM" id="SSF46785">
    <property type="entry name" value="Winged helix' DNA-binding domain"/>
    <property type="match status" value="1"/>
</dbReference>
<dbReference type="InterPro" id="IPR036390">
    <property type="entry name" value="WH_DNA-bd_sf"/>
</dbReference>
<dbReference type="CDD" id="cd08422">
    <property type="entry name" value="PBP2_CrgA_like"/>
    <property type="match status" value="1"/>
</dbReference>
<reference evidence="6" key="1">
    <citation type="submission" date="2024-06" db="EMBL/GenBank/DDBJ databases">
        <authorList>
            <person name="Coelho C."/>
            <person name="Bento M."/>
            <person name="Garcia E."/>
            <person name="Camelo A."/>
            <person name="Brandao I."/>
            <person name="Espirito Santo C."/>
            <person name="Trovao J."/>
            <person name="Verissimo A."/>
            <person name="Costa J."/>
            <person name="Tiago I."/>
        </authorList>
    </citation>
    <scope>NUCLEOTIDE SEQUENCE</scope>
    <source>
        <strain evidence="6">KWT182</strain>
    </source>
</reference>
<dbReference type="PANTHER" id="PTHR30537:SF81">
    <property type="entry name" value="TRANSCRIPTIONAL REGULATOR-RELATED"/>
    <property type="match status" value="1"/>
</dbReference>
<dbReference type="GO" id="GO:0006351">
    <property type="term" value="P:DNA-templated transcription"/>
    <property type="evidence" value="ECO:0007669"/>
    <property type="project" value="TreeGrafter"/>
</dbReference>
<dbReference type="SUPFAM" id="SSF53850">
    <property type="entry name" value="Periplasmic binding protein-like II"/>
    <property type="match status" value="1"/>
</dbReference>
<dbReference type="FunFam" id="1.10.10.10:FF:000001">
    <property type="entry name" value="LysR family transcriptional regulator"/>
    <property type="match status" value="1"/>
</dbReference>
<dbReference type="GO" id="GO:0003700">
    <property type="term" value="F:DNA-binding transcription factor activity"/>
    <property type="evidence" value="ECO:0007669"/>
    <property type="project" value="InterPro"/>
</dbReference>
<dbReference type="InterPro" id="IPR036388">
    <property type="entry name" value="WH-like_DNA-bd_sf"/>
</dbReference>
<dbReference type="InterPro" id="IPR000847">
    <property type="entry name" value="LysR_HTH_N"/>
</dbReference>
<dbReference type="InterPro" id="IPR058163">
    <property type="entry name" value="LysR-type_TF_proteobact-type"/>
</dbReference>
<dbReference type="Pfam" id="PF00126">
    <property type="entry name" value="HTH_1"/>
    <property type="match status" value="1"/>
</dbReference>
<dbReference type="PROSITE" id="PS50931">
    <property type="entry name" value="HTH_LYSR"/>
    <property type="match status" value="1"/>
</dbReference>
<dbReference type="Gene3D" id="1.10.10.10">
    <property type="entry name" value="Winged helix-like DNA-binding domain superfamily/Winged helix DNA-binding domain"/>
    <property type="match status" value="1"/>
</dbReference>
<gene>
    <name evidence="6" type="ORF">ABK905_01650</name>
</gene>
<dbReference type="PANTHER" id="PTHR30537">
    <property type="entry name" value="HTH-TYPE TRANSCRIPTIONAL REGULATOR"/>
    <property type="match status" value="1"/>
</dbReference>
<dbReference type="InterPro" id="IPR005119">
    <property type="entry name" value="LysR_subst-bd"/>
</dbReference>
<sequence>MMDRLTSIEVFIAAVDEGSLVAAGRRFGLSASMAGKYLTGLETELNVCLIKRSTRRLSLTDAGKRYYDRCKHILDEFDDANREASDASLGLHGILRITAPVTFGTLHMSNVIGRFLQDHPRLNVSMRLDDRYLDLHDDNIDVAIRIGRLADSALIARRLAPCRMVLCAAPAFVEREGTPQLPEDLYHSPRLAFSEEVSAGAWTLYDENRHPYIIEGPIRMQANNVQMLLEAALAGIGIAYGPSFVFGKYLAGGELVNLLPAYRTKDLTVQAVYPAMRYTPSRIRQFIDYLVTDFGDVPPWERF</sequence>
<evidence type="ECO:0000256" key="2">
    <source>
        <dbReference type="ARBA" id="ARBA00023015"/>
    </source>
</evidence>
<evidence type="ECO:0000256" key="4">
    <source>
        <dbReference type="ARBA" id="ARBA00023163"/>
    </source>
</evidence>
<keyword evidence="2" id="KW-0805">Transcription regulation</keyword>
<dbReference type="Gene3D" id="3.40.190.290">
    <property type="match status" value="1"/>
</dbReference>
<evidence type="ECO:0000259" key="5">
    <source>
        <dbReference type="PROSITE" id="PS50931"/>
    </source>
</evidence>
<accession>A0AAU7QAK2</accession>
<keyword evidence="3" id="KW-0238">DNA-binding</keyword>
<dbReference type="Pfam" id="PF03466">
    <property type="entry name" value="LysR_substrate"/>
    <property type="match status" value="1"/>
</dbReference>
<dbReference type="AlphaFoldDB" id="A0AAU7QAK2"/>
<proteinExistence type="inferred from homology"/>
<dbReference type="GO" id="GO:0043565">
    <property type="term" value="F:sequence-specific DNA binding"/>
    <property type="evidence" value="ECO:0007669"/>
    <property type="project" value="TreeGrafter"/>
</dbReference>
<dbReference type="EMBL" id="CP157947">
    <property type="protein sequence ID" value="XBS70049.1"/>
    <property type="molecule type" value="Genomic_DNA"/>
</dbReference>
<organism evidence="6">
    <name type="scientific">Acerihabitans sp. KWT182</name>
    <dbReference type="NCBI Taxonomy" id="3157919"/>
    <lineage>
        <taxon>Bacteria</taxon>
        <taxon>Pseudomonadati</taxon>
        <taxon>Pseudomonadota</taxon>
        <taxon>Gammaproteobacteria</taxon>
        <taxon>Enterobacterales</taxon>
        <taxon>Pectobacteriaceae</taxon>
        <taxon>Acerihabitans</taxon>
    </lineage>
</organism>
<evidence type="ECO:0000256" key="1">
    <source>
        <dbReference type="ARBA" id="ARBA00009437"/>
    </source>
</evidence>
<name>A0AAU7QAK2_9GAMM</name>
<comment type="similarity">
    <text evidence="1">Belongs to the LysR transcriptional regulatory family.</text>
</comment>
<evidence type="ECO:0000256" key="3">
    <source>
        <dbReference type="ARBA" id="ARBA00023125"/>
    </source>
</evidence>